<dbReference type="AlphaFoldDB" id="A0A067PKH3"/>
<reference evidence="2" key="1">
    <citation type="journal article" date="2014" name="Proc. Natl. Acad. Sci. U.S.A.">
        <title>Extensive sampling of basidiomycete genomes demonstrates inadequacy of the white-rot/brown-rot paradigm for wood decay fungi.</title>
        <authorList>
            <person name="Riley R."/>
            <person name="Salamov A.A."/>
            <person name="Brown D.W."/>
            <person name="Nagy L.G."/>
            <person name="Floudas D."/>
            <person name="Held B.W."/>
            <person name="Levasseur A."/>
            <person name="Lombard V."/>
            <person name="Morin E."/>
            <person name="Otillar R."/>
            <person name="Lindquist E.A."/>
            <person name="Sun H."/>
            <person name="LaButti K.M."/>
            <person name="Schmutz J."/>
            <person name="Jabbour D."/>
            <person name="Luo H."/>
            <person name="Baker S.E."/>
            <person name="Pisabarro A.G."/>
            <person name="Walton J.D."/>
            <person name="Blanchette R.A."/>
            <person name="Henrissat B."/>
            <person name="Martin F."/>
            <person name="Cullen D."/>
            <person name="Hibbett D.S."/>
            <person name="Grigoriev I.V."/>
        </authorList>
    </citation>
    <scope>NUCLEOTIDE SEQUENCE [LARGE SCALE GENOMIC DNA]</scope>
    <source>
        <strain evidence="2">MUCL 33604</strain>
    </source>
</reference>
<accession>A0A067PKH3</accession>
<evidence type="ECO:0000313" key="1">
    <source>
        <dbReference type="EMBL" id="KDQ51492.1"/>
    </source>
</evidence>
<dbReference type="EMBL" id="KL197748">
    <property type="protein sequence ID" value="KDQ51492.1"/>
    <property type="molecule type" value="Genomic_DNA"/>
</dbReference>
<dbReference type="HOGENOM" id="CLU_109020_0_0_1"/>
<organism evidence="1 2">
    <name type="scientific">Jaapia argillacea MUCL 33604</name>
    <dbReference type="NCBI Taxonomy" id="933084"/>
    <lineage>
        <taxon>Eukaryota</taxon>
        <taxon>Fungi</taxon>
        <taxon>Dikarya</taxon>
        <taxon>Basidiomycota</taxon>
        <taxon>Agaricomycotina</taxon>
        <taxon>Agaricomycetes</taxon>
        <taxon>Agaricomycetidae</taxon>
        <taxon>Jaapiales</taxon>
        <taxon>Jaapiaceae</taxon>
        <taxon>Jaapia</taxon>
    </lineage>
</organism>
<keyword evidence="2" id="KW-1185">Reference proteome</keyword>
<dbReference type="InParanoid" id="A0A067PKH3"/>
<protein>
    <submittedName>
        <fullName evidence="1">Uncharacterized protein</fullName>
    </submittedName>
</protein>
<gene>
    <name evidence="1" type="ORF">JAAARDRAFT_199139</name>
</gene>
<name>A0A067PKH3_9AGAM</name>
<dbReference type="Proteomes" id="UP000027265">
    <property type="component" value="Unassembled WGS sequence"/>
</dbReference>
<evidence type="ECO:0000313" key="2">
    <source>
        <dbReference type="Proteomes" id="UP000027265"/>
    </source>
</evidence>
<proteinExistence type="predicted"/>
<sequence length="164" mass="18530">MISQTVLHTLSIVLTPSIHLPAPPAFYVTADNQIMTHDDIEYCERQLVTKILMQAHLVNTENWILDHVQKCVRPILPVPIITINQAPPIYNLNYTEACPESLRPLLPIIQTKLILETEDVFSPAPLLSENTQPGAHSLSYHLSTPIHSPHPSDYQLLEDMEIDE</sequence>